<dbReference type="Pfam" id="PF00551">
    <property type="entry name" value="Formyl_trans_N"/>
    <property type="match status" value="1"/>
</dbReference>
<evidence type="ECO:0000259" key="1">
    <source>
        <dbReference type="Pfam" id="PF00551"/>
    </source>
</evidence>
<dbReference type="PANTHER" id="PTHR11138:SF5">
    <property type="entry name" value="METHIONYL-TRNA FORMYLTRANSFERASE, MITOCHONDRIAL"/>
    <property type="match status" value="1"/>
</dbReference>
<dbReference type="InterPro" id="IPR011034">
    <property type="entry name" value="Formyl_transferase-like_C_sf"/>
</dbReference>
<dbReference type="GO" id="GO:0005829">
    <property type="term" value="C:cytosol"/>
    <property type="evidence" value="ECO:0007669"/>
    <property type="project" value="TreeGrafter"/>
</dbReference>
<dbReference type="OrthoDB" id="9802815at2"/>
<dbReference type="RefSeq" id="WP_161257069.1">
    <property type="nucleotide sequence ID" value="NZ_WXEY01000005.1"/>
</dbReference>
<dbReference type="GO" id="GO:0004479">
    <property type="term" value="F:methionyl-tRNA formyltransferase activity"/>
    <property type="evidence" value="ECO:0007669"/>
    <property type="project" value="TreeGrafter"/>
</dbReference>
<reference evidence="3 4" key="1">
    <citation type="submission" date="2020-01" db="EMBL/GenBank/DDBJ databases">
        <title>Whole-genome sequence of Heliobacterium undosum DSM 13378.</title>
        <authorList>
            <person name="Kyndt J.A."/>
            <person name="Meyer T.E."/>
        </authorList>
    </citation>
    <scope>NUCLEOTIDE SEQUENCE [LARGE SCALE GENOMIC DNA]</scope>
    <source>
        <strain evidence="3 4">DSM 13378</strain>
    </source>
</reference>
<feature type="domain" description="Formyl transferase C-terminal" evidence="2">
    <location>
        <begin position="205"/>
        <end position="287"/>
    </location>
</feature>
<gene>
    <name evidence="3" type="ORF">GTO91_07285</name>
</gene>
<feature type="domain" description="Formyl transferase N-terminal" evidence="1">
    <location>
        <begin position="8"/>
        <end position="161"/>
    </location>
</feature>
<dbReference type="PANTHER" id="PTHR11138">
    <property type="entry name" value="METHIONYL-TRNA FORMYLTRANSFERASE"/>
    <property type="match status" value="1"/>
</dbReference>
<dbReference type="InterPro" id="IPR002376">
    <property type="entry name" value="Formyl_transf_N"/>
</dbReference>
<organism evidence="3 4">
    <name type="scientific">Heliomicrobium undosum</name>
    <dbReference type="NCBI Taxonomy" id="121734"/>
    <lineage>
        <taxon>Bacteria</taxon>
        <taxon>Bacillati</taxon>
        <taxon>Bacillota</taxon>
        <taxon>Clostridia</taxon>
        <taxon>Eubacteriales</taxon>
        <taxon>Heliobacteriaceae</taxon>
        <taxon>Heliomicrobium</taxon>
    </lineage>
</organism>
<evidence type="ECO:0000313" key="3">
    <source>
        <dbReference type="EMBL" id="MZP29508.1"/>
    </source>
</evidence>
<dbReference type="EMBL" id="WXEY01000005">
    <property type="protein sequence ID" value="MZP29508.1"/>
    <property type="molecule type" value="Genomic_DNA"/>
</dbReference>
<accession>A0A845L6Z2</accession>
<comment type="caution">
    <text evidence="3">The sequence shown here is derived from an EMBL/GenBank/DDBJ whole genome shotgun (WGS) entry which is preliminary data.</text>
</comment>
<proteinExistence type="predicted"/>
<evidence type="ECO:0008006" key="5">
    <source>
        <dbReference type="Google" id="ProtNLM"/>
    </source>
</evidence>
<dbReference type="InterPro" id="IPR005793">
    <property type="entry name" value="Formyl_trans_C"/>
</dbReference>
<dbReference type="Proteomes" id="UP000463470">
    <property type="component" value="Unassembled WGS sequence"/>
</dbReference>
<evidence type="ECO:0000259" key="2">
    <source>
        <dbReference type="Pfam" id="PF02911"/>
    </source>
</evidence>
<sequence length="313" mass="34227">MINVALLGNNRLAVEVINHCLQDPEANLLAVLNPNDSGVDGNSLSLKNFVLEHHIPFIQPNTINNPEAIETLRRWKPDIMLSCSYAKILKKEAIMSAGSACLNFHFSLLPKYRGCMPLVNAIANGEKTVGVTLHFISPGIDTGDIVEQVPILLPAHATAAEAYGCCVDRAVALFKDWWPLIKTKAELPRRAQKDTEASYYTFVYPNDRWVNWDDDAEMVACHINALTNGSYPAARTVSRIGEIELLGSSEPVEGVWDQPGKILSVDGAAMTVACARNAVRVAGVRFRDTLLEGCQVQSMLACGEMLISPGARR</sequence>
<dbReference type="Pfam" id="PF02911">
    <property type="entry name" value="Formyl_trans_C"/>
    <property type="match status" value="1"/>
</dbReference>
<keyword evidence="4" id="KW-1185">Reference proteome</keyword>
<name>A0A845L6Z2_9FIRM</name>
<protein>
    <recommendedName>
        <fullName evidence="5">Methionyl-tRNA formyltransferase</fullName>
    </recommendedName>
</protein>
<dbReference type="Gene3D" id="3.40.50.12230">
    <property type="match status" value="1"/>
</dbReference>
<dbReference type="InterPro" id="IPR036477">
    <property type="entry name" value="Formyl_transf_N_sf"/>
</dbReference>
<dbReference type="SUPFAM" id="SSF53328">
    <property type="entry name" value="Formyltransferase"/>
    <property type="match status" value="1"/>
</dbReference>
<dbReference type="SUPFAM" id="SSF50486">
    <property type="entry name" value="FMT C-terminal domain-like"/>
    <property type="match status" value="1"/>
</dbReference>
<evidence type="ECO:0000313" key="4">
    <source>
        <dbReference type="Proteomes" id="UP000463470"/>
    </source>
</evidence>
<dbReference type="AlphaFoldDB" id="A0A845L6Z2"/>
<dbReference type="CDD" id="cd08369">
    <property type="entry name" value="FMT_core"/>
    <property type="match status" value="1"/>
</dbReference>